<dbReference type="Gene3D" id="3.90.1580.10">
    <property type="entry name" value="paralog of FGE (formylglycine-generating enzyme)"/>
    <property type="match status" value="1"/>
</dbReference>
<name>A0A3B1ACE1_9ZZZZ</name>
<feature type="domain" description="Sulfatase-modifying factor enzyme-like" evidence="1">
    <location>
        <begin position="36"/>
        <end position="292"/>
    </location>
</feature>
<feature type="non-terminal residue" evidence="2">
    <location>
        <position position="294"/>
    </location>
</feature>
<reference evidence="2" key="1">
    <citation type="submission" date="2018-06" db="EMBL/GenBank/DDBJ databases">
        <authorList>
            <person name="Zhirakovskaya E."/>
        </authorList>
    </citation>
    <scope>NUCLEOTIDE SEQUENCE</scope>
</reference>
<dbReference type="AlphaFoldDB" id="A0A3B1ACE1"/>
<dbReference type="InterPro" id="IPR016187">
    <property type="entry name" value="CTDL_fold"/>
</dbReference>
<dbReference type="Pfam" id="PF03781">
    <property type="entry name" value="FGE-sulfatase"/>
    <property type="match status" value="1"/>
</dbReference>
<gene>
    <name evidence="2" type="ORF">MNBD_GAMMA19-860</name>
</gene>
<dbReference type="InterPro" id="IPR005532">
    <property type="entry name" value="SUMF_dom"/>
</dbReference>
<dbReference type="InterPro" id="IPR051043">
    <property type="entry name" value="Sulfatase_Mod_Factor_Kinase"/>
</dbReference>
<dbReference type="PROSITE" id="PS51257">
    <property type="entry name" value="PROKAR_LIPOPROTEIN"/>
    <property type="match status" value="1"/>
</dbReference>
<sequence>MSKYCLLIGLMLLLLVACESNTADSAKASASLHIPQVLVPAGEFIRGSNREDDPVMRQKYGFPAPLFVDEHPQKKIHLDAFRIDTYEVTNKQFKGYMLSTNGMLPYAWVSSGYAISEDQLNALDVERLHKMVMDVFAIEADTKEMDKEALIAAMLKKQQEQDDYPVTGVNWFAAKEFCTWRNARLPSEAEWEKAARGSEGLEYPWGDSWDSDIVNAGNDDKQNADLAPVGSNPQNRSPYGVFDMSGNVWEWVADWYEPYAESDHQSEAFGKQNRVIRGGGGGGHFALSYFFRGA</sequence>
<proteinExistence type="predicted"/>
<organism evidence="2">
    <name type="scientific">hydrothermal vent metagenome</name>
    <dbReference type="NCBI Taxonomy" id="652676"/>
    <lineage>
        <taxon>unclassified sequences</taxon>
        <taxon>metagenomes</taxon>
        <taxon>ecological metagenomes</taxon>
    </lineage>
</organism>
<protein>
    <recommendedName>
        <fullName evidence="1">Sulfatase-modifying factor enzyme-like domain-containing protein</fullName>
    </recommendedName>
</protein>
<dbReference type="PANTHER" id="PTHR23150:SF19">
    <property type="entry name" value="FORMYLGLYCINE-GENERATING ENZYME"/>
    <property type="match status" value="1"/>
</dbReference>
<dbReference type="PANTHER" id="PTHR23150">
    <property type="entry name" value="SULFATASE MODIFYING FACTOR 1, 2"/>
    <property type="match status" value="1"/>
</dbReference>
<dbReference type="GO" id="GO:0120147">
    <property type="term" value="F:formylglycine-generating oxidase activity"/>
    <property type="evidence" value="ECO:0007669"/>
    <property type="project" value="TreeGrafter"/>
</dbReference>
<dbReference type="InterPro" id="IPR042095">
    <property type="entry name" value="SUMF_sf"/>
</dbReference>
<dbReference type="SUPFAM" id="SSF56436">
    <property type="entry name" value="C-type lectin-like"/>
    <property type="match status" value="1"/>
</dbReference>
<accession>A0A3B1ACE1</accession>
<evidence type="ECO:0000313" key="2">
    <source>
        <dbReference type="EMBL" id="VAX03499.1"/>
    </source>
</evidence>
<dbReference type="EMBL" id="UOFV01000404">
    <property type="protein sequence ID" value="VAX03499.1"/>
    <property type="molecule type" value="Genomic_DNA"/>
</dbReference>
<evidence type="ECO:0000259" key="1">
    <source>
        <dbReference type="Pfam" id="PF03781"/>
    </source>
</evidence>